<dbReference type="SUPFAM" id="SSF50156">
    <property type="entry name" value="PDZ domain-like"/>
    <property type="match status" value="1"/>
</dbReference>
<protein>
    <recommendedName>
        <fullName evidence="6">PDZ domain-containing protein</fullName>
    </recommendedName>
</protein>
<keyword evidence="2" id="KW-0645">Protease</keyword>
<keyword evidence="3" id="KW-0378">Hydrolase</keyword>
<dbReference type="InterPro" id="IPR004447">
    <property type="entry name" value="Peptidase_S41A"/>
</dbReference>
<proteinExistence type="inferred from homology"/>
<dbReference type="GO" id="GO:0007165">
    <property type="term" value="P:signal transduction"/>
    <property type="evidence" value="ECO:0007669"/>
    <property type="project" value="TreeGrafter"/>
</dbReference>
<dbReference type="InterPro" id="IPR001478">
    <property type="entry name" value="PDZ"/>
</dbReference>
<dbReference type="InterPro" id="IPR005151">
    <property type="entry name" value="Tail-specific_protease"/>
</dbReference>
<dbReference type="FunFam" id="2.30.42.10:FF:000063">
    <property type="entry name" value="Peptidase, S41 family"/>
    <property type="match status" value="1"/>
</dbReference>
<dbReference type="Pfam" id="PF22694">
    <property type="entry name" value="CtpB_N-like"/>
    <property type="match status" value="1"/>
</dbReference>
<dbReference type="SUPFAM" id="SSF52096">
    <property type="entry name" value="ClpP/crotonase"/>
    <property type="match status" value="1"/>
</dbReference>
<dbReference type="PANTHER" id="PTHR32060">
    <property type="entry name" value="TAIL-SPECIFIC PROTEASE"/>
    <property type="match status" value="1"/>
</dbReference>
<sequence>MKKILLNIIILLAYTFALPSNAASKNKETYEYLDLFGQIFDRVRSGYVEEVTDEELIEKAIDGMLTGLDPHSGYMNEEVWQEMQTDTKGKFGGLGIEITMEEGFVKVISPIEDTPAYEAGVKAGDYIIQIDETPVFGLSLNEAVDLMRGKKGSPITITISREGVDPFEIKIIRDIIKIQSVKSDIFNNIGYLRITSFTEQTESGLIKSIKKIKEDLNNKEIGYILDLRSNPGGLLKQAVKVADIFLERGEIVSTRGRKKIDMQRYQAKSGDLIDTKPLIVIINGGSASASEIVAGALQDHKRAIIIGTKSFGKGSVQTIIPFKKSNDKMAGIRLTTARYYTPSGESIQGKGIDPDIIVEQGSFESAEYKRYSESDLKGSLDNEKNENENNIEETSPQEERLAIDFQLAQAVDLMKGLTS</sequence>
<dbReference type="SMART" id="SM00245">
    <property type="entry name" value="TSPc"/>
    <property type="match status" value="1"/>
</dbReference>
<evidence type="ECO:0000256" key="5">
    <source>
        <dbReference type="SAM" id="MobiDB-lite"/>
    </source>
</evidence>
<dbReference type="NCBIfam" id="TIGR00225">
    <property type="entry name" value="prc"/>
    <property type="match status" value="1"/>
</dbReference>
<feature type="non-terminal residue" evidence="7">
    <location>
        <position position="419"/>
    </location>
</feature>
<dbReference type="CDD" id="cd06782">
    <property type="entry name" value="cpPDZ_CPP-like"/>
    <property type="match status" value="1"/>
</dbReference>
<reference evidence="7" key="1">
    <citation type="submission" date="2018-05" db="EMBL/GenBank/DDBJ databases">
        <authorList>
            <person name="Lanie J.A."/>
            <person name="Ng W.-L."/>
            <person name="Kazmierczak K.M."/>
            <person name="Andrzejewski T.M."/>
            <person name="Davidsen T.M."/>
            <person name="Wayne K.J."/>
            <person name="Tettelin H."/>
            <person name="Glass J.I."/>
            <person name="Rusch D."/>
            <person name="Podicherti R."/>
            <person name="Tsui H.-C.T."/>
            <person name="Winkler M.E."/>
        </authorList>
    </citation>
    <scope>NUCLEOTIDE SEQUENCE</scope>
</reference>
<dbReference type="PANTHER" id="PTHR32060:SF30">
    <property type="entry name" value="CARBOXY-TERMINAL PROCESSING PROTEASE CTPA"/>
    <property type="match status" value="1"/>
</dbReference>
<dbReference type="Gene3D" id="2.30.42.10">
    <property type="match status" value="1"/>
</dbReference>
<dbReference type="InterPro" id="IPR055210">
    <property type="entry name" value="CtpA/B_N"/>
</dbReference>
<evidence type="ECO:0000256" key="3">
    <source>
        <dbReference type="ARBA" id="ARBA00022801"/>
    </source>
</evidence>
<evidence type="ECO:0000256" key="4">
    <source>
        <dbReference type="ARBA" id="ARBA00022825"/>
    </source>
</evidence>
<evidence type="ECO:0000256" key="2">
    <source>
        <dbReference type="ARBA" id="ARBA00022670"/>
    </source>
</evidence>
<feature type="region of interest" description="Disordered" evidence="5">
    <location>
        <begin position="374"/>
        <end position="397"/>
    </location>
</feature>
<dbReference type="GO" id="GO:0030288">
    <property type="term" value="C:outer membrane-bounded periplasmic space"/>
    <property type="evidence" value="ECO:0007669"/>
    <property type="project" value="TreeGrafter"/>
</dbReference>
<evidence type="ECO:0000256" key="1">
    <source>
        <dbReference type="ARBA" id="ARBA00009179"/>
    </source>
</evidence>
<feature type="domain" description="PDZ" evidence="6">
    <location>
        <begin position="80"/>
        <end position="148"/>
    </location>
</feature>
<dbReference type="GO" id="GO:0004175">
    <property type="term" value="F:endopeptidase activity"/>
    <property type="evidence" value="ECO:0007669"/>
    <property type="project" value="TreeGrafter"/>
</dbReference>
<keyword evidence="4" id="KW-0720">Serine protease</keyword>
<comment type="similarity">
    <text evidence="1">Belongs to the peptidase S41A family.</text>
</comment>
<accession>A0A382BJ44</accession>
<dbReference type="Gene3D" id="3.30.750.44">
    <property type="match status" value="1"/>
</dbReference>
<dbReference type="EMBL" id="UINC01030067">
    <property type="protein sequence ID" value="SVB13860.1"/>
    <property type="molecule type" value="Genomic_DNA"/>
</dbReference>
<name>A0A382BJ44_9ZZZZ</name>
<evidence type="ECO:0000259" key="6">
    <source>
        <dbReference type="PROSITE" id="PS50106"/>
    </source>
</evidence>
<feature type="compositionally biased region" description="Basic and acidic residues" evidence="5">
    <location>
        <begin position="374"/>
        <end position="387"/>
    </location>
</feature>
<dbReference type="GO" id="GO:0008236">
    <property type="term" value="F:serine-type peptidase activity"/>
    <property type="evidence" value="ECO:0007669"/>
    <property type="project" value="UniProtKB-KW"/>
</dbReference>
<dbReference type="SMART" id="SM00228">
    <property type="entry name" value="PDZ"/>
    <property type="match status" value="1"/>
</dbReference>
<organism evidence="7">
    <name type="scientific">marine metagenome</name>
    <dbReference type="NCBI Taxonomy" id="408172"/>
    <lineage>
        <taxon>unclassified sequences</taxon>
        <taxon>metagenomes</taxon>
        <taxon>ecological metagenomes</taxon>
    </lineage>
</organism>
<dbReference type="AlphaFoldDB" id="A0A382BJ44"/>
<dbReference type="PROSITE" id="PS50106">
    <property type="entry name" value="PDZ"/>
    <property type="match status" value="1"/>
</dbReference>
<dbReference type="CDD" id="cd07560">
    <property type="entry name" value="Peptidase_S41_CPP"/>
    <property type="match status" value="1"/>
</dbReference>
<dbReference type="InterPro" id="IPR036034">
    <property type="entry name" value="PDZ_sf"/>
</dbReference>
<dbReference type="Pfam" id="PF13180">
    <property type="entry name" value="PDZ_2"/>
    <property type="match status" value="1"/>
</dbReference>
<dbReference type="GO" id="GO:0006508">
    <property type="term" value="P:proteolysis"/>
    <property type="evidence" value="ECO:0007669"/>
    <property type="project" value="UniProtKB-KW"/>
</dbReference>
<dbReference type="InterPro" id="IPR029045">
    <property type="entry name" value="ClpP/crotonase-like_dom_sf"/>
</dbReference>
<evidence type="ECO:0000313" key="7">
    <source>
        <dbReference type="EMBL" id="SVB13860.1"/>
    </source>
</evidence>
<dbReference type="Pfam" id="PF03572">
    <property type="entry name" value="Peptidase_S41"/>
    <property type="match status" value="1"/>
</dbReference>
<gene>
    <name evidence="7" type="ORF">METZ01_LOCUS166714</name>
</gene>
<dbReference type="Gene3D" id="3.90.226.10">
    <property type="entry name" value="2-enoyl-CoA Hydratase, Chain A, domain 1"/>
    <property type="match status" value="1"/>
</dbReference>